<protein>
    <submittedName>
        <fullName evidence="2">Uncharacterized protein</fullName>
    </submittedName>
</protein>
<name>A0A382HWE8_9ZZZZ</name>
<feature type="region of interest" description="Disordered" evidence="1">
    <location>
        <begin position="33"/>
        <end position="71"/>
    </location>
</feature>
<reference evidence="2" key="1">
    <citation type="submission" date="2018-05" db="EMBL/GenBank/DDBJ databases">
        <authorList>
            <person name="Lanie J.A."/>
            <person name="Ng W.-L."/>
            <person name="Kazmierczak K.M."/>
            <person name="Andrzejewski T.M."/>
            <person name="Davidsen T.M."/>
            <person name="Wayne K.J."/>
            <person name="Tettelin H."/>
            <person name="Glass J.I."/>
            <person name="Rusch D."/>
            <person name="Podicherti R."/>
            <person name="Tsui H.-C.T."/>
            <person name="Winkler M.E."/>
        </authorList>
    </citation>
    <scope>NUCLEOTIDE SEQUENCE</scope>
</reference>
<dbReference type="AlphaFoldDB" id="A0A382HWE8"/>
<evidence type="ECO:0000313" key="2">
    <source>
        <dbReference type="EMBL" id="SVB91618.1"/>
    </source>
</evidence>
<feature type="compositionally biased region" description="Basic residues" evidence="1">
    <location>
        <begin position="47"/>
        <end position="63"/>
    </location>
</feature>
<gene>
    <name evidence="2" type="ORF">METZ01_LOCUS244472</name>
</gene>
<feature type="compositionally biased region" description="Basic and acidic residues" evidence="1">
    <location>
        <begin position="33"/>
        <end position="46"/>
    </location>
</feature>
<organism evidence="2">
    <name type="scientific">marine metagenome</name>
    <dbReference type="NCBI Taxonomy" id="408172"/>
    <lineage>
        <taxon>unclassified sequences</taxon>
        <taxon>metagenomes</taxon>
        <taxon>ecological metagenomes</taxon>
    </lineage>
</organism>
<proteinExistence type="predicted"/>
<sequence length="231" mass="25603">MKLNKKEFKVKKITTIIWLALLFTFVSTTDAQKRRSSDSDSQTVKKEQKKKSKKKRTKKRRATKKGEKTADHSVSKSVRIFNMGEGVLSTGLIGAWEVKSACVFESGFEGTGLCATSEDLQDYINNINVLVKDNGTGFFDADGEREDLTWTENNMSGLQVDIGDDDFGQFSLSLDGELTISDDFGSECLNDGDEVIEGVDNESDCTNEGGSWEEAASMVYIFTKLSDGEYD</sequence>
<dbReference type="EMBL" id="UINC01063705">
    <property type="protein sequence ID" value="SVB91618.1"/>
    <property type="molecule type" value="Genomic_DNA"/>
</dbReference>
<feature type="non-terminal residue" evidence="2">
    <location>
        <position position="231"/>
    </location>
</feature>
<evidence type="ECO:0000256" key="1">
    <source>
        <dbReference type="SAM" id="MobiDB-lite"/>
    </source>
</evidence>
<accession>A0A382HWE8</accession>